<proteinExistence type="predicted"/>
<sequence length="453" mass="49943">MTEDADQRALDRRTIATRLTAERKRRKWTKPEIARRIRDSLPDRQCPDTDTLLSYVKRWEAGKVGVSERYRVAYAIVFGVDEDDLFALDGEDSDINLNQSVAPLPFGFPAASVDSKPTVGSQDDMERRRLLQTALTMGIGAMASSGESVRQLLDLAMDTETRSIEDWGMTCVDHLHALRTLPPAQVRDGLTPDLLALQRQMTTASAKVLPDLHLNLALLGFLQANAVTRLGDHGAAIRWWRTAKTAADASGVLDARLMIRCKEAGFGVFGQRPLPTVLRLVEKARRLAGDGHPFWTANLAGVEANALSLLGRHDEARRSLRTFVDRDGKDFRTDIFPTLWTTDALHFTESCVYASAGDESKADTARDLVLSQSSEYQYEANVRLHEGLCTVVQGGSDAGARQATAVLTTLPVPYRSQMITQTGRWVLDAIPPAHRDSSPVAELREALVLTAPN</sequence>
<protein>
    <submittedName>
        <fullName evidence="1">Helix-turn-helix domain-containing protein</fullName>
    </submittedName>
</protein>
<comment type="caution">
    <text evidence="1">The sequence shown here is derived from an EMBL/GenBank/DDBJ whole genome shotgun (WGS) entry which is preliminary data.</text>
</comment>
<evidence type="ECO:0000313" key="1">
    <source>
        <dbReference type="EMBL" id="MFD0685492.1"/>
    </source>
</evidence>
<organism evidence="1 2">
    <name type="scientific">Actinomadura fibrosa</name>
    <dbReference type="NCBI Taxonomy" id="111802"/>
    <lineage>
        <taxon>Bacteria</taxon>
        <taxon>Bacillati</taxon>
        <taxon>Actinomycetota</taxon>
        <taxon>Actinomycetes</taxon>
        <taxon>Streptosporangiales</taxon>
        <taxon>Thermomonosporaceae</taxon>
        <taxon>Actinomadura</taxon>
    </lineage>
</organism>
<dbReference type="SUPFAM" id="SSF47413">
    <property type="entry name" value="lambda repressor-like DNA-binding domains"/>
    <property type="match status" value="1"/>
</dbReference>
<dbReference type="InterPro" id="IPR010982">
    <property type="entry name" value="Lambda_DNA-bd_dom_sf"/>
</dbReference>
<dbReference type="CDD" id="cd00093">
    <property type="entry name" value="HTH_XRE"/>
    <property type="match status" value="1"/>
</dbReference>
<accession>A0ABW2XL46</accession>
<name>A0ABW2XL46_9ACTN</name>
<evidence type="ECO:0000313" key="2">
    <source>
        <dbReference type="Proteomes" id="UP001597063"/>
    </source>
</evidence>
<gene>
    <name evidence="1" type="ORF">ACFQZM_13355</name>
</gene>
<dbReference type="RefSeq" id="WP_131755551.1">
    <property type="nucleotide sequence ID" value="NZ_CAACUY010000006.1"/>
</dbReference>
<dbReference type="Gene3D" id="1.10.260.40">
    <property type="entry name" value="lambda repressor-like DNA-binding domains"/>
    <property type="match status" value="1"/>
</dbReference>
<dbReference type="InterPro" id="IPR001387">
    <property type="entry name" value="Cro/C1-type_HTH"/>
</dbReference>
<dbReference type="Proteomes" id="UP001597063">
    <property type="component" value="Unassembled WGS sequence"/>
</dbReference>
<dbReference type="EMBL" id="JBHTGP010000006">
    <property type="protein sequence ID" value="MFD0685492.1"/>
    <property type="molecule type" value="Genomic_DNA"/>
</dbReference>
<keyword evidence="2" id="KW-1185">Reference proteome</keyword>
<reference evidence="2" key="1">
    <citation type="journal article" date="2019" name="Int. J. Syst. Evol. Microbiol.">
        <title>The Global Catalogue of Microorganisms (GCM) 10K type strain sequencing project: providing services to taxonomists for standard genome sequencing and annotation.</title>
        <authorList>
            <consortium name="The Broad Institute Genomics Platform"/>
            <consortium name="The Broad Institute Genome Sequencing Center for Infectious Disease"/>
            <person name="Wu L."/>
            <person name="Ma J."/>
        </authorList>
    </citation>
    <scope>NUCLEOTIDE SEQUENCE [LARGE SCALE GENOMIC DNA]</scope>
    <source>
        <strain evidence="2">JCM 9371</strain>
    </source>
</reference>